<dbReference type="InterPro" id="IPR023214">
    <property type="entry name" value="HAD_sf"/>
</dbReference>
<dbReference type="Gene3D" id="1.10.150.240">
    <property type="entry name" value="Putative phosphatase, domain 2"/>
    <property type="match status" value="1"/>
</dbReference>
<name>A0A7G9YW81_9EURY</name>
<dbReference type="InterPro" id="IPR050155">
    <property type="entry name" value="HAD-like_hydrolase_sf"/>
</dbReference>
<dbReference type="GO" id="GO:0008967">
    <property type="term" value="F:phosphoglycolate phosphatase activity"/>
    <property type="evidence" value="ECO:0007669"/>
    <property type="project" value="TreeGrafter"/>
</dbReference>
<dbReference type="PANTHER" id="PTHR43434">
    <property type="entry name" value="PHOSPHOGLYCOLATE PHOSPHATASE"/>
    <property type="match status" value="1"/>
</dbReference>
<gene>
    <name evidence="2" type="primary">ppaX</name>
    <name evidence="2" type="ORF">BPDGFPMF_00024</name>
</gene>
<protein>
    <submittedName>
        <fullName evidence="2">Pyrophosphatase PpaX</fullName>
        <ecNumber evidence="2">3.6.1.1</ecNumber>
    </submittedName>
</protein>
<dbReference type="AlphaFoldDB" id="A0A7G9YW81"/>
<keyword evidence="2" id="KW-0378">Hydrolase</keyword>
<comment type="similarity">
    <text evidence="1">Belongs to the HAD-like hydrolase superfamily.</text>
</comment>
<dbReference type="GO" id="GO:0005829">
    <property type="term" value="C:cytosol"/>
    <property type="evidence" value="ECO:0007669"/>
    <property type="project" value="TreeGrafter"/>
</dbReference>
<dbReference type="EC" id="3.6.1.1" evidence="2"/>
<organism evidence="2">
    <name type="scientific">Candidatus Methanophagaceae archaeon ANME-1 ERB6</name>
    <dbReference type="NCBI Taxonomy" id="2759912"/>
    <lineage>
        <taxon>Archaea</taxon>
        <taxon>Methanobacteriati</taxon>
        <taxon>Methanobacteriota</taxon>
        <taxon>Stenosarchaea group</taxon>
        <taxon>Methanomicrobia</taxon>
        <taxon>Candidatus Methanophagales</taxon>
        <taxon>Candidatus Methanophagaceae</taxon>
    </lineage>
</organism>
<dbReference type="PANTHER" id="PTHR43434:SF1">
    <property type="entry name" value="PHOSPHOGLYCOLATE PHOSPHATASE"/>
    <property type="match status" value="1"/>
</dbReference>
<dbReference type="InterPro" id="IPR041492">
    <property type="entry name" value="HAD_2"/>
</dbReference>
<reference evidence="2" key="1">
    <citation type="submission" date="2020-06" db="EMBL/GenBank/DDBJ databases">
        <title>Unique genomic features of the anaerobic methanotrophic archaea.</title>
        <authorList>
            <person name="Chadwick G.L."/>
            <person name="Skennerton C.T."/>
            <person name="Laso-Perez R."/>
            <person name="Leu A.O."/>
            <person name="Speth D.R."/>
            <person name="Yu H."/>
            <person name="Morgan-Lang C."/>
            <person name="Hatzenpichler R."/>
            <person name="Goudeau D."/>
            <person name="Malmstrom R."/>
            <person name="Brazelton W.J."/>
            <person name="Woyke T."/>
            <person name="Hallam S.J."/>
            <person name="Tyson G.W."/>
            <person name="Wegener G."/>
            <person name="Boetius A."/>
            <person name="Orphan V."/>
        </authorList>
    </citation>
    <scope>NUCLEOTIDE SEQUENCE</scope>
</reference>
<sequence>MDGTLIDSSAAILSSVKEAARITGLRIPTDKEIKEIIYLPSLISFKILYPDKDPAKFDSVFLGLMRGKFKNMIKELPKAKMTLELLREKGIKIAIVTTKDRESAEAAIRLFQFPYDLLLTAENTKRVRPDPEPLLKAIELLNSSAAQAFYCGDTPPDIVQGRNAGVKTIGLTTGLYSKEELETEKPDFVFDKIDAVLTIL</sequence>
<dbReference type="InterPro" id="IPR036412">
    <property type="entry name" value="HAD-like_sf"/>
</dbReference>
<dbReference type="Gene3D" id="3.40.50.1000">
    <property type="entry name" value="HAD superfamily/HAD-like"/>
    <property type="match status" value="1"/>
</dbReference>
<dbReference type="SUPFAM" id="SSF56784">
    <property type="entry name" value="HAD-like"/>
    <property type="match status" value="1"/>
</dbReference>
<dbReference type="InterPro" id="IPR006439">
    <property type="entry name" value="HAD-SF_hydro_IA"/>
</dbReference>
<accession>A0A7G9YW81</accession>
<dbReference type="Pfam" id="PF13419">
    <property type="entry name" value="HAD_2"/>
    <property type="match status" value="1"/>
</dbReference>
<dbReference type="EMBL" id="MT631505">
    <property type="protein sequence ID" value="QNO52265.1"/>
    <property type="molecule type" value="Genomic_DNA"/>
</dbReference>
<dbReference type="GO" id="GO:0006281">
    <property type="term" value="P:DNA repair"/>
    <property type="evidence" value="ECO:0007669"/>
    <property type="project" value="TreeGrafter"/>
</dbReference>
<dbReference type="InterPro" id="IPR023198">
    <property type="entry name" value="PGP-like_dom2"/>
</dbReference>
<dbReference type="NCBIfam" id="TIGR01549">
    <property type="entry name" value="HAD-SF-IA-v1"/>
    <property type="match status" value="1"/>
</dbReference>
<evidence type="ECO:0000256" key="1">
    <source>
        <dbReference type="ARBA" id="ARBA00007958"/>
    </source>
</evidence>
<proteinExistence type="inferred from homology"/>
<dbReference type="GO" id="GO:0004427">
    <property type="term" value="F:inorganic diphosphate phosphatase activity"/>
    <property type="evidence" value="ECO:0007669"/>
    <property type="project" value="UniProtKB-EC"/>
</dbReference>
<evidence type="ECO:0000313" key="2">
    <source>
        <dbReference type="EMBL" id="QNO52265.1"/>
    </source>
</evidence>